<comment type="caution">
    <text evidence="2">The sequence shown here is derived from an EMBL/GenBank/DDBJ whole genome shotgun (WGS) entry which is preliminary data.</text>
</comment>
<evidence type="ECO:0000313" key="2">
    <source>
        <dbReference type="EMBL" id="EJK72161.1"/>
    </source>
</evidence>
<proteinExistence type="predicted"/>
<sequence length="260" mass="28205">MMPSSLVGLPRGGRGRTGRWAGRRGGDTGGDDAERHVGTSWRRRQSVSSSSDDGDDGKDGPSSGRTMRQHSRIAFHDSCVLDADGLNDASDSESDGWMVTWPPGIPLNSESESESESESGSVLDSESELADLEQAIDGDDVEAVAREGDEDDAAALRALVARQAARIDELASDLARERARSSRLEVRNTELDADVSILAKKLTVQQKREMNLMNAIRRMQSEHACPATPPTPRRMSSSDRWPLARKLSLPGLSHAANKDR</sequence>
<feature type="region of interest" description="Disordered" evidence="1">
    <location>
        <begin position="221"/>
        <end position="241"/>
    </location>
</feature>
<feature type="region of interest" description="Disordered" evidence="1">
    <location>
        <begin position="83"/>
        <end position="138"/>
    </location>
</feature>
<feature type="compositionally biased region" description="Acidic residues" evidence="1">
    <location>
        <begin position="125"/>
        <end position="138"/>
    </location>
</feature>
<evidence type="ECO:0000256" key="1">
    <source>
        <dbReference type="SAM" id="MobiDB-lite"/>
    </source>
</evidence>
<name>K0TF64_THAOC</name>
<evidence type="ECO:0000313" key="3">
    <source>
        <dbReference type="Proteomes" id="UP000266841"/>
    </source>
</evidence>
<protein>
    <submittedName>
        <fullName evidence="2">Uncharacterized protein</fullName>
    </submittedName>
</protein>
<accession>K0TF64</accession>
<dbReference type="Proteomes" id="UP000266841">
    <property type="component" value="Unassembled WGS sequence"/>
</dbReference>
<reference evidence="2 3" key="1">
    <citation type="journal article" date="2012" name="Genome Biol.">
        <title>Genome and low-iron response of an oceanic diatom adapted to chronic iron limitation.</title>
        <authorList>
            <person name="Lommer M."/>
            <person name="Specht M."/>
            <person name="Roy A.S."/>
            <person name="Kraemer L."/>
            <person name="Andreson R."/>
            <person name="Gutowska M.A."/>
            <person name="Wolf J."/>
            <person name="Bergner S.V."/>
            <person name="Schilhabel M.B."/>
            <person name="Klostermeier U.C."/>
            <person name="Beiko R.G."/>
            <person name="Rosenstiel P."/>
            <person name="Hippler M."/>
            <person name="Laroche J."/>
        </authorList>
    </citation>
    <scope>NUCLEOTIDE SEQUENCE [LARGE SCALE GENOMIC DNA]</scope>
    <source>
        <strain evidence="2 3">CCMP1005</strain>
    </source>
</reference>
<feature type="region of interest" description="Disordered" evidence="1">
    <location>
        <begin position="1"/>
        <end position="71"/>
    </location>
</feature>
<gene>
    <name evidence="2" type="ORF">THAOC_06335</name>
</gene>
<organism evidence="2 3">
    <name type="scientific">Thalassiosira oceanica</name>
    <name type="common">Marine diatom</name>
    <dbReference type="NCBI Taxonomy" id="159749"/>
    <lineage>
        <taxon>Eukaryota</taxon>
        <taxon>Sar</taxon>
        <taxon>Stramenopiles</taxon>
        <taxon>Ochrophyta</taxon>
        <taxon>Bacillariophyta</taxon>
        <taxon>Coscinodiscophyceae</taxon>
        <taxon>Thalassiosirophycidae</taxon>
        <taxon>Thalassiosirales</taxon>
        <taxon>Thalassiosiraceae</taxon>
        <taxon>Thalassiosira</taxon>
    </lineage>
</organism>
<dbReference type="AlphaFoldDB" id="K0TF64"/>
<dbReference type="EMBL" id="AGNL01006280">
    <property type="protein sequence ID" value="EJK72161.1"/>
    <property type="molecule type" value="Genomic_DNA"/>
</dbReference>
<keyword evidence="3" id="KW-1185">Reference proteome</keyword>